<accession>A0A1I6ULJ4</accession>
<proteinExistence type="inferred from homology"/>
<feature type="domain" description="Barstar (barnase inhibitor)" evidence="2">
    <location>
        <begin position="46"/>
        <end position="136"/>
    </location>
</feature>
<dbReference type="SUPFAM" id="SSF52038">
    <property type="entry name" value="Barstar-related"/>
    <property type="match status" value="1"/>
</dbReference>
<protein>
    <submittedName>
        <fullName evidence="3">Barstar (Barnase inhibitor)</fullName>
    </submittedName>
</protein>
<organism evidence="3 4">
    <name type="scientific">Marininema halotolerans</name>
    <dbReference type="NCBI Taxonomy" id="1155944"/>
    <lineage>
        <taxon>Bacteria</taxon>
        <taxon>Bacillati</taxon>
        <taxon>Bacillota</taxon>
        <taxon>Bacilli</taxon>
        <taxon>Bacillales</taxon>
        <taxon>Thermoactinomycetaceae</taxon>
        <taxon>Marininema</taxon>
    </lineage>
</organism>
<evidence type="ECO:0000256" key="1">
    <source>
        <dbReference type="ARBA" id="ARBA00006845"/>
    </source>
</evidence>
<reference evidence="4" key="1">
    <citation type="submission" date="2016-10" db="EMBL/GenBank/DDBJ databases">
        <authorList>
            <person name="Varghese N."/>
            <person name="Submissions S."/>
        </authorList>
    </citation>
    <scope>NUCLEOTIDE SEQUENCE [LARGE SCALE GENOMIC DNA]</scope>
    <source>
        <strain evidence="4">DSM 45789</strain>
    </source>
</reference>
<name>A0A1I6ULJ4_9BACL</name>
<dbReference type="InterPro" id="IPR035905">
    <property type="entry name" value="Barstar-like_sf"/>
</dbReference>
<evidence type="ECO:0000259" key="2">
    <source>
        <dbReference type="Pfam" id="PF01337"/>
    </source>
</evidence>
<keyword evidence="4" id="KW-1185">Reference proteome</keyword>
<dbReference type="OrthoDB" id="2989921at2"/>
<dbReference type="RefSeq" id="WP_091839560.1">
    <property type="nucleotide sequence ID" value="NZ_FPAA01000018.1"/>
</dbReference>
<evidence type="ECO:0000313" key="4">
    <source>
        <dbReference type="Proteomes" id="UP000198660"/>
    </source>
</evidence>
<dbReference type="Pfam" id="PF01337">
    <property type="entry name" value="Barstar"/>
    <property type="match status" value="1"/>
</dbReference>
<gene>
    <name evidence="3" type="ORF">SAMN05444972_1182</name>
</gene>
<dbReference type="EMBL" id="FPAA01000018">
    <property type="protein sequence ID" value="SFT02278.1"/>
    <property type="molecule type" value="Genomic_DNA"/>
</dbReference>
<dbReference type="AlphaFoldDB" id="A0A1I6ULJ4"/>
<dbReference type="Proteomes" id="UP000198660">
    <property type="component" value="Unassembled WGS sequence"/>
</dbReference>
<dbReference type="Gene3D" id="3.30.370.10">
    <property type="entry name" value="Barstar-like"/>
    <property type="match status" value="1"/>
</dbReference>
<dbReference type="InterPro" id="IPR000468">
    <property type="entry name" value="Barstar"/>
</dbReference>
<comment type="similarity">
    <text evidence="1">Belongs to the barstar family.</text>
</comment>
<evidence type="ECO:0000313" key="3">
    <source>
        <dbReference type="EMBL" id="SFT02278.1"/>
    </source>
</evidence>
<sequence>MLSKLDKIINSNKPRNAVCTSENKNINIISNYIKKEVQNNECILYEIDGSKTLSEKSFFKEFSNKMPLIKGFGHNMAAFMDLLRTCGYGSNSDFNHYILWDNAHLLYKNNPDFFYEVIDIMFGISKELVDCEKEKDKFPLEFVDWEPTLLRCFIVADLSILKDNYDFTKLHDEFWNRIFYDRESNSELLML</sequence>